<evidence type="ECO:0000256" key="9">
    <source>
        <dbReference type="ARBA" id="ARBA00023136"/>
    </source>
</evidence>
<evidence type="ECO:0000313" key="13">
    <source>
        <dbReference type="Proteomes" id="UP001066276"/>
    </source>
</evidence>
<name>A0AAV7NW37_PLEWA</name>
<evidence type="ECO:0008006" key="14">
    <source>
        <dbReference type="Google" id="ProtNLM"/>
    </source>
</evidence>
<feature type="region of interest" description="Disordered" evidence="10">
    <location>
        <begin position="1"/>
        <end position="25"/>
    </location>
</feature>
<evidence type="ECO:0000256" key="7">
    <source>
        <dbReference type="ARBA" id="ARBA00022949"/>
    </source>
</evidence>
<dbReference type="Pfam" id="PF00822">
    <property type="entry name" value="PMP22_Claudin"/>
    <property type="match status" value="1"/>
</dbReference>
<dbReference type="GO" id="GO:0005886">
    <property type="term" value="C:plasma membrane"/>
    <property type="evidence" value="ECO:0007669"/>
    <property type="project" value="UniProtKB-SubCell"/>
</dbReference>
<evidence type="ECO:0000256" key="2">
    <source>
        <dbReference type="ARBA" id="ARBA00004651"/>
    </source>
</evidence>
<protein>
    <recommendedName>
        <fullName evidence="14">Claudin</fullName>
    </recommendedName>
</protein>
<sequence>MRQKREEPRPIYGEEPQPQEPPNFTELPQPPRSYYVCCYGKNVAFYIFQIIALVMAALATILTLAVTIMPQWRVSIIVENHPQWAGQRIDGQWMSRWDGLWTTCLTQANTAMQCTSYESMVSLTPDLKAGRVLMSFAIVLAVLSLIMGLVGLLFNQCFGRSEQGRNCFLLTSGIGYILAGVIVLVIMSWTAANIIRDAHNPICKGAQRQELGEAIFLGWPTIFFLLLSGIILCWIHPYTSEESVEYSVPLDQPRPMYELSTMDRRRVGQPRSQYL</sequence>
<keyword evidence="5" id="KW-1003">Cell membrane</keyword>
<keyword evidence="4" id="KW-0796">Tight junction</keyword>
<feature type="transmembrane region" description="Helical" evidence="11">
    <location>
        <begin position="43"/>
        <end position="66"/>
    </location>
</feature>
<dbReference type="Proteomes" id="UP001066276">
    <property type="component" value="Chromosome 8"/>
</dbReference>
<feature type="transmembrane region" description="Helical" evidence="11">
    <location>
        <begin position="132"/>
        <end position="154"/>
    </location>
</feature>
<dbReference type="GO" id="GO:0005923">
    <property type="term" value="C:bicellular tight junction"/>
    <property type="evidence" value="ECO:0007669"/>
    <property type="project" value="UniProtKB-SubCell"/>
</dbReference>
<evidence type="ECO:0000256" key="11">
    <source>
        <dbReference type="SAM" id="Phobius"/>
    </source>
</evidence>
<comment type="subcellular location">
    <subcellularLocation>
        <location evidence="1">Cell junction</location>
        <location evidence="1">Tight junction</location>
    </subcellularLocation>
    <subcellularLocation>
        <location evidence="2">Cell membrane</location>
        <topology evidence="2">Multi-pass membrane protein</topology>
    </subcellularLocation>
</comment>
<comment type="caution">
    <text evidence="12">The sequence shown here is derived from an EMBL/GenBank/DDBJ whole genome shotgun (WGS) entry which is preliminary data.</text>
</comment>
<accession>A0AAV7NW37</accession>
<evidence type="ECO:0000256" key="8">
    <source>
        <dbReference type="ARBA" id="ARBA00022989"/>
    </source>
</evidence>
<feature type="transmembrane region" description="Helical" evidence="11">
    <location>
        <begin position="174"/>
        <end position="195"/>
    </location>
</feature>
<proteinExistence type="inferred from homology"/>
<dbReference type="InterPro" id="IPR004031">
    <property type="entry name" value="PMP22/EMP/MP20/Claudin"/>
</dbReference>
<gene>
    <name evidence="12" type="ORF">NDU88_007869</name>
</gene>
<dbReference type="InterPro" id="IPR017974">
    <property type="entry name" value="Claudin_CS"/>
</dbReference>
<dbReference type="PROSITE" id="PS01346">
    <property type="entry name" value="CLAUDIN"/>
    <property type="match status" value="1"/>
</dbReference>
<evidence type="ECO:0000313" key="12">
    <source>
        <dbReference type="EMBL" id="KAJ1119684.1"/>
    </source>
</evidence>
<comment type="similarity">
    <text evidence="3">Belongs to the claudin family.</text>
</comment>
<keyword evidence="9 11" id="KW-0472">Membrane</keyword>
<evidence type="ECO:0000256" key="1">
    <source>
        <dbReference type="ARBA" id="ARBA00004435"/>
    </source>
</evidence>
<evidence type="ECO:0000256" key="6">
    <source>
        <dbReference type="ARBA" id="ARBA00022692"/>
    </source>
</evidence>
<keyword evidence="8 11" id="KW-1133">Transmembrane helix</keyword>
<dbReference type="Gene3D" id="1.20.140.150">
    <property type="match status" value="1"/>
</dbReference>
<dbReference type="AlphaFoldDB" id="A0AAV7NW37"/>
<evidence type="ECO:0000256" key="4">
    <source>
        <dbReference type="ARBA" id="ARBA00022427"/>
    </source>
</evidence>
<dbReference type="PANTHER" id="PTHR12002">
    <property type="entry name" value="CLAUDIN"/>
    <property type="match status" value="1"/>
</dbReference>
<dbReference type="EMBL" id="JANPWB010000012">
    <property type="protein sequence ID" value="KAJ1119684.1"/>
    <property type="molecule type" value="Genomic_DNA"/>
</dbReference>
<evidence type="ECO:0000256" key="5">
    <source>
        <dbReference type="ARBA" id="ARBA00022475"/>
    </source>
</evidence>
<evidence type="ECO:0000256" key="10">
    <source>
        <dbReference type="SAM" id="MobiDB-lite"/>
    </source>
</evidence>
<keyword evidence="13" id="KW-1185">Reference proteome</keyword>
<dbReference type="PRINTS" id="PR01077">
    <property type="entry name" value="CLAUDIN"/>
</dbReference>
<keyword evidence="7" id="KW-0965">Cell junction</keyword>
<dbReference type="GO" id="GO:0005198">
    <property type="term" value="F:structural molecule activity"/>
    <property type="evidence" value="ECO:0007669"/>
    <property type="project" value="InterPro"/>
</dbReference>
<organism evidence="12 13">
    <name type="scientific">Pleurodeles waltl</name>
    <name type="common">Iberian ribbed newt</name>
    <dbReference type="NCBI Taxonomy" id="8319"/>
    <lineage>
        <taxon>Eukaryota</taxon>
        <taxon>Metazoa</taxon>
        <taxon>Chordata</taxon>
        <taxon>Craniata</taxon>
        <taxon>Vertebrata</taxon>
        <taxon>Euteleostomi</taxon>
        <taxon>Amphibia</taxon>
        <taxon>Batrachia</taxon>
        <taxon>Caudata</taxon>
        <taxon>Salamandroidea</taxon>
        <taxon>Salamandridae</taxon>
        <taxon>Pleurodelinae</taxon>
        <taxon>Pleurodeles</taxon>
    </lineage>
</organism>
<evidence type="ECO:0000256" key="3">
    <source>
        <dbReference type="ARBA" id="ARBA00008295"/>
    </source>
</evidence>
<dbReference type="InterPro" id="IPR006187">
    <property type="entry name" value="Claudin"/>
</dbReference>
<keyword evidence="6 11" id="KW-0812">Transmembrane</keyword>
<reference evidence="12" key="1">
    <citation type="journal article" date="2022" name="bioRxiv">
        <title>Sequencing and chromosome-scale assembly of the giantPleurodeles waltlgenome.</title>
        <authorList>
            <person name="Brown T."/>
            <person name="Elewa A."/>
            <person name="Iarovenko S."/>
            <person name="Subramanian E."/>
            <person name="Araus A.J."/>
            <person name="Petzold A."/>
            <person name="Susuki M."/>
            <person name="Suzuki K.-i.T."/>
            <person name="Hayashi T."/>
            <person name="Toyoda A."/>
            <person name="Oliveira C."/>
            <person name="Osipova E."/>
            <person name="Leigh N.D."/>
            <person name="Simon A."/>
            <person name="Yun M.H."/>
        </authorList>
    </citation>
    <scope>NUCLEOTIDE SEQUENCE</scope>
    <source>
        <strain evidence="12">20211129_DDA</strain>
        <tissue evidence="12">Liver</tissue>
    </source>
</reference>
<feature type="transmembrane region" description="Helical" evidence="11">
    <location>
        <begin position="216"/>
        <end position="237"/>
    </location>
</feature>